<evidence type="ECO:0000313" key="4">
    <source>
        <dbReference type="EMBL" id="XCI80285.1"/>
    </source>
</evidence>
<reference evidence="4" key="3">
    <citation type="submission" date="2023-08" db="EMBL/GenBank/DDBJ databases">
        <title>Complete genome sequence of Xanthomonas indica.</title>
        <authorList>
            <person name="Patil P.B."/>
            <person name="Rana R."/>
        </authorList>
    </citation>
    <scope>NUCLEOTIDE SEQUENCE</scope>
    <source>
        <strain evidence="4">PPL560</strain>
    </source>
</reference>
<evidence type="ECO:0000313" key="3">
    <source>
        <dbReference type="EMBL" id="MCI2262714.1"/>
    </source>
</evidence>
<protein>
    <submittedName>
        <fullName evidence="4">DUF6434 domain-containing protein</fullName>
    </submittedName>
</protein>
<dbReference type="Proteomes" id="UP001430647">
    <property type="component" value="Unassembled WGS sequence"/>
</dbReference>
<dbReference type="InterPro" id="IPR045492">
    <property type="entry name" value="DUF6434"/>
</dbReference>
<evidence type="ECO:0000313" key="5">
    <source>
        <dbReference type="Proteomes" id="UP001430647"/>
    </source>
</evidence>
<evidence type="ECO:0000256" key="1">
    <source>
        <dbReference type="SAM" id="MobiDB-lite"/>
    </source>
</evidence>
<dbReference type="KEGG" id="xin:Q7W82_18840"/>
<accession>A0AAU8I4H8</accession>
<feature type="region of interest" description="Disordered" evidence="1">
    <location>
        <begin position="1"/>
        <end position="34"/>
    </location>
</feature>
<sequence>MAGMHGGKREDRTSESPTMDFDWHSDTITRATPVDGRYRNTQNVRRFLVAACGDGFAFDRAFMAWIRNGVAKTMGDVADAWQRRHIGTTSADETGGHTPHTPDRQPNSATRHAGEPGLSAD</sequence>
<organism evidence="4">
    <name type="scientific">Xanthomonas indica</name>
    <dbReference type="NCBI Taxonomy" id="2912242"/>
    <lineage>
        <taxon>Bacteria</taxon>
        <taxon>Pseudomonadati</taxon>
        <taxon>Pseudomonadota</taxon>
        <taxon>Gammaproteobacteria</taxon>
        <taxon>Lysobacterales</taxon>
        <taxon>Lysobacteraceae</taxon>
        <taxon>Xanthomonas</taxon>
    </lineage>
</organism>
<dbReference type="Pfam" id="PF20026">
    <property type="entry name" value="DUF6434"/>
    <property type="match status" value="1"/>
</dbReference>
<keyword evidence="5" id="KW-1185">Reference proteome</keyword>
<name>A0AAU8I4H8_9XANT</name>
<dbReference type="RefSeq" id="WP_242160535.1">
    <property type="nucleotide sequence ID" value="NZ_CP131914.1"/>
</dbReference>
<reference evidence="3 5" key="1">
    <citation type="journal article" date="2022" name="Curr. Microbiol.">
        <title>Xanthomonas indica sp. nov., a Novel Member of Non-Pathogenic Xanthomonas Community from Healthy Rice Seeds.</title>
        <authorList>
            <person name="Rana R."/>
            <person name="Madhavan V.N."/>
            <person name="Saroha T."/>
            <person name="Bansal K."/>
            <person name="Kaur A."/>
            <person name="Sonti R.V."/>
            <person name="Patel H.K."/>
            <person name="Patil P.B."/>
        </authorList>
    </citation>
    <scope>NUCLEOTIDE SEQUENCE [LARGE SCALE GENOMIC DNA]</scope>
    <source>
        <strain evidence="3 5">PPL560</strain>
    </source>
</reference>
<dbReference type="EMBL" id="JAKJPQ010000012">
    <property type="protein sequence ID" value="MCI2262714.1"/>
    <property type="molecule type" value="Genomic_DNA"/>
</dbReference>
<feature type="region of interest" description="Disordered" evidence="1">
    <location>
        <begin position="84"/>
        <end position="121"/>
    </location>
</feature>
<dbReference type="EMBL" id="CP131914">
    <property type="protein sequence ID" value="XCI80285.1"/>
    <property type="molecule type" value="Genomic_DNA"/>
</dbReference>
<proteinExistence type="predicted"/>
<feature type="domain" description="DUF6434" evidence="2">
    <location>
        <begin position="21"/>
        <end position="84"/>
    </location>
</feature>
<evidence type="ECO:0000259" key="2">
    <source>
        <dbReference type="Pfam" id="PF20026"/>
    </source>
</evidence>
<reference evidence="3" key="2">
    <citation type="submission" date="2022-01" db="EMBL/GenBank/DDBJ databases">
        <authorList>
            <person name="Rana R."/>
            <person name="Patil P.B."/>
        </authorList>
    </citation>
    <scope>NUCLEOTIDE SEQUENCE</scope>
    <source>
        <strain evidence="3">PPL560</strain>
    </source>
</reference>
<dbReference type="AlphaFoldDB" id="A0AAU8I4H8"/>
<gene>
    <name evidence="3" type="ORF">L3V74_14330</name>
    <name evidence="4" type="ORF">Q7W82_18840</name>
</gene>